<dbReference type="STRING" id="914234.M2R4J0"/>
<dbReference type="OrthoDB" id="3271139at2759"/>
<sequence length="192" mass="21902">MVRPTGDPDLGYATHTESSRTAVKAELIENVEWDDPFAFAHLRMYEVEEDFVEAANILFSQDDELQSAKTELMRITADSSKQETVMYPHLSRIFEFIELLEDKYGNTAGSPHKSLAGQTWLVRSQSPYFDRPQSDRNTTPKEIVVHTANFARLHMSGRPFQLFSVGLLIYGNEFCVGIYDRAGVRFSPSYHI</sequence>
<accession>M2R4J0</accession>
<evidence type="ECO:0008006" key="3">
    <source>
        <dbReference type="Google" id="ProtNLM"/>
    </source>
</evidence>
<evidence type="ECO:0000313" key="2">
    <source>
        <dbReference type="Proteomes" id="UP000016930"/>
    </source>
</evidence>
<name>M2R4J0_CERS8</name>
<keyword evidence="2" id="KW-1185">Reference proteome</keyword>
<protein>
    <recommendedName>
        <fullName evidence="3">Fungal-type protein kinase domain-containing protein</fullName>
    </recommendedName>
</protein>
<gene>
    <name evidence="1" type="ORF">CERSUDRAFT_98372</name>
</gene>
<proteinExistence type="predicted"/>
<dbReference type="EMBL" id="KB445805">
    <property type="protein sequence ID" value="EMD33826.1"/>
    <property type="molecule type" value="Genomic_DNA"/>
</dbReference>
<dbReference type="AlphaFoldDB" id="M2R4J0"/>
<reference evidence="1 2" key="1">
    <citation type="journal article" date="2012" name="Proc. Natl. Acad. Sci. U.S.A.">
        <title>Comparative genomics of Ceriporiopsis subvermispora and Phanerochaete chrysosporium provide insight into selective ligninolysis.</title>
        <authorList>
            <person name="Fernandez-Fueyo E."/>
            <person name="Ruiz-Duenas F.J."/>
            <person name="Ferreira P."/>
            <person name="Floudas D."/>
            <person name="Hibbett D.S."/>
            <person name="Canessa P."/>
            <person name="Larrondo L.F."/>
            <person name="James T.Y."/>
            <person name="Seelenfreund D."/>
            <person name="Lobos S."/>
            <person name="Polanco R."/>
            <person name="Tello M."/>
            <person name="Honda Y."/>
            <person name="Watanabe T."/>
            <person name="Watanabe T."/>
            <person name="Ryu J.S."/>
            <person name="Kubicek C.P."/>
            <person name="Schmoll M."/>
            <person name="Gaskell J."/>
            <person name="Hammel K.E."/>
            <person name="St John F.J."/>
            <person name="Vanden Wymelenberg A."/>
            <person name="Sabat G."/>
            <person name="Splinter BonDurant S."/>
            <person name="Syed K."/>
            <person name="Yadav J.S."/>
            <person name="Doddapaneni H."/>
            <person name="Subramanian V."/>
            <person name="Lavin J.L."/>
            <person name="Oguiza J.A."/>
            <person name="Perez G."/>
            <person name="Pisabarro A.G."/>
            <person name="Ramirez L."/>
            <person name="Santoyo F."/>
            <person name="Master E."/>
            <person name="Coutinho P.M."/>
            <person name="Henrissat B."/>
            <person name="Lombard V."/>
            <person name="Magnuson J.K."/>
            <person name="Kuees U."/>
            <person name="Hori C."/>
            <person name="Igarashi K."/>
            <person name="Samejima M."/>
            <person name="Held B.W."/>
            <person name="Barry K.W."/>
            <person name="LaButti K.M."/>
            <person name="Lapidus A."/>
            <person name="Lindquist E.A."/>
            <person name="Lucas S.M."/>
            <person name="Riley R."/>
            <person name="Salamov A.A."/>
            <person name="Hoffmeister D."/>
            <person name="Schwenk D."/>
            <person name="Hadar Y."/>
            <person name="Yarden O."/>
            <person name="de Vries R.P."/>
            <person name="Wiebenga A."/>
            <person name="Stenlid J."/>
            <person name="Eastwood D."/>
            <person name="Grigoriev I.V."/>
            <person name="Berka R.M."/>
            <person name="Blanchette R.A."/>
            <person name="Kersten P."/>
            <person name="Martinez A.T."/>
            <person name="Vicuna R."/>
            <person name="Cullen D."/>
        </authorList>
    </citation>
    <scope>NUCLEOTIDE SEQUENCE [LARGE SCALE GENOMIC DNA]</scope>
    <source>
        <strain evidence="1 2">B</strain>
    </source>
</reference>
<dbReference type="HOGENOM" id="CLU_1414994_0_0_1"/>
<dbReference type="Proteomes" id="UP000016930">
    <property type="component" value="Unassembled WGS sequence"/>
</dbReference>
<evidence type="ECO:0000313" key="1">
    <source>
        <dbReference type="EMBL" id="EMD33826.1"/>
    </source>
</evidence>
<organism evidence="1 2">
    <name type="scientific">Ceriporiopsis subvermispora (strain B)</name>
    <name type="common">White-rot fungus</name>
    <name type="synonym">Gelatoporia subvermispora</name>
    <dbReference type="NCBI Taxonomy" id="914234"/>
    <lineage>
        <taxon>Eukaryota</taxon>
        <taxon>Fungi</taxon>
        <taxon>Dikarya</taxon>
        <taxon>Basidiomycota</taxon>
        <taxon>Agaricomycotina</taxon>
        <taxon>Agaricomycetes</taxon>
        <taxon>Polyporales</taxon>
        <taxon>Gelatoporiaceae</taxon>
        <taxon>Gelatoporia</taxon>
    </lineage>
</organism>